<organism evidence="2 3">
    <name type="scientific">Rhodoferax ferrireducens</name>
    <dbReference type="NCBI Taxonomy" id="192843"/>
    <lineage>
        <taxon>Bacteria</taxon>
        <taxon>Pseudomonadati</taxon>
        <taxon>Pseudomonadota</taxon>
        <taxon>Betaproteobacteria</taxon>
        <taxon>Burkholderiales</taxon>
        <taxon>Comamonadaceae</taxon>
        <taxon>Rhodoferax</taxon>
    </lineage>
</organism>
<reference evidence="2 3" key="1">
    <citation type="submission" date="2023-07" db="EMBL/GenBank/DDBJ databases">
        <title>Sorghum-associated microbial communities from plants grown in Nebraska, USA.</title>
        <authorList>
            <person name="Schachtman D."/>
        </authorList>
    </citation>
    <scope>NUCLEOTIDE SEQUENCE [LARGE SCALE GENOMIC DNA]</scope>
    <source>
        <strain evidence="2 3">BE313</strain>
    </source>
</reference>
<dbReference type="Pfam" id="PF07077">
    <property type="entry name" value="DUF1345"/>
    <property type="match status" value="1"/>
</dbReference>
<evidence type="ECO:0000256" key="1">
    <source>
        <dbReference type="SAM" id="Phobius"/>
    </source>
</evidence>
<comment type="caution">
    <text evidence="2">The sequence shown here is derived from an EMBL/GenBank/DDBJ whole genome shotgun (WGS) entry which is preliminary data.</text>
</comment>
<dbReference type="Proteomes" id="UP001180487">
    <property type="component" value="Unassembled WGS sequence"/>
</dbReference>
<proteinExistence type="predicted"/>
<gene>
    <name evidence="2" type="ORF">J2X19_002537</name>
</gene>
<feature type="transmembrane region" description="Helical" evidence="1">
    <location>
        <begin position="92"/>
        <end position="114"/>
    </location>
</feature>
<dbReference type="InterPro" id="IPR009781">
    <property type="entry name" value="DUF1345"/>
</dbReference>
<dbReference type="EMBL" id="JAVDXT010000002">
    <property type="protein sequence ID" value="MDR7377858.1"/>
    <property type="molecule type" value="Genomic_DNA"/>
</dbReference>
<feature type="transmembrane region" description="Helical" evidence="1">
    <location>
        <begin position="126"/>
        <end position="149"/>
    </location>
</feature>
<feature type="transmembrane region" description="Helical" evidence="1">
    <location>
        <begin position="204"/>
        <end position="226"/>
    </location>
</feature>
<evidence type="ECO:0000313" key="2">
    <source>
        <dbReference type="EMBL" id="MDR7377858.1"/>
    </source>
</evidence>
<protein>
    <submittedName>
        <fullName evidence="2">Membrane protein</fullName>
    </submittedName>
</protein>
<keyword evidence="1" id="KW-0472">Membrane</keyword>
<keyword evidence="3" id="KW-1185">Reference proteome</keyword>
<sequence>MPKTSIAHAVQHFFLVRHIRIRPRLFAAALFGTVVALLLCNWPEVLTVTRLVIGWNSFACLYLLLTAHMVLQSDHDRMRSRAPQQDEGRRTVLALVVLAALATLGAILAELSVVKDLQGAERYVHIGLAGLTIVTSWAFTQVMFALHYAHDYYSAQVRGQDAGLQFPGTDKPDYGDFLYFACIIGTSAQTADVSFSSSAMRRTGLLHCVLAFFFNTTLVALTINIASGLL</sequence>
<feature type="transmembrane region" description="Helical" evidence="1">
    <location>
        <begin position="51"/>
        <end position="71"/>
    </location>
</feature>
<name>A0ABU2C942_9BURK</name>
<keyword evidence="1" id="KW-1133">Transmembrane helix</keyword>
<feature type="transmembrane region" description="Helical" evidence="1">
    <location>
        <begin position="21"/>
        <end position="39"/>
    </location>
</feature>
<evidence type="ECO:0000313" key="3">
    <source>
        <dbReference type="Proteomes" id="UP001180487"/>
    </source>
</evidence>
<keyword evidence="1" id="KW-0812">Transmembrane</keyword>
<dbReference type="RefSeq" id="WP_310373556.1">
    <property type="nucleotide sequence ID" value="NZ_JAVDXT010000002.1"/>
</dbReference>
<accession>A0ABU2C942</accession>